<dbReference type="Pfam" id="PF14539">
    <property type="entry name" value="DUF4442"/>
    <property type="match status" value="1"/>
</dbReference>
<dbReference type="InterPro" id="IPR029069">
    <property type="entry name" value="HotDog_dom_sf"/>
</dbReference>
<evidence type="ECO:0000313" key="1">
    <source>
        <dbReference type="EMBL" id="ASJ25100.1"/>
    </source>
</evidence>
<accession>A0A248LJZ3</accession>
<dbReference type="Proteomes" id="UP000197424">
    <property type="component" value="Chromosome"/>
</dbReference>
<gene>
    <name evidence="1" type="ORF">LHGZ1_2269</name>
</gene>
<sequence>MRMTPRVARLVMNLWPPFAGAGIRIQRIAPDWHEVDVGLRLRWFNRNARGVHFGGSLYAMTDPFYMLMLMQLLGPEYNVWDKAASIEFIRPGTGCLQARFRLSPEQVEAIRQATAHGERHLPEFTVDIVNEAGETVSRVRKTLYVRRHRPRG</sequence>
<dbReference type="AlphaFoldDB" id="A0A248LJZ3"/>
<evidence type="ECO:0000313" key="2">
    <source>
        <dbReference type="Proteomes" id="UP000197424"/>
    </source>
</evidence>
<dbReference type="EMBL" id="CP022115">
    <property type="protein sequence ID" value="ASJ25100.1"/>
    <property type="molecule type" value="Genomic_DNA"/>
</dbReference>
<protein>
    <submittedName>
        <fullName evidence="1">Tetrameric acyl-CoA thioesterase</fullName>
    </submittedName>
</protein>
<proteinExistence type="predicted"/>
<dbReference type="Gene3D" id="3.10.129.10">
    <property type="entry name" value="Hotdog Thioesterase"/>
    <property type="match status" value="1"/>
</dbReference>
<dbReference type="SUPFAM" id="SSF54637">
    <property type="entry name" value="Thioesterase/thiol ester dehydrase-isomerase"/>
    <property type="match status" value="1"/>
</dbReference>
<name>A0A248LJZ3_9NEIS</name>
<dbReference type="RefSeq" id="WP_172622967.1">
    <property type="nucleotide sequence ID" value="NZ_CP022115.1"/>
</dbReference>
<organism evidence="1 2">
    <name type="scientific">Laribacter hongkongensis</name>
    <dbReference type="NCBI Taxonomy" id="168471"/>
    <lineage>
        <taxon>Bacteria</taxon>
        <taxon>Pseudomonadati</taxon>
        <taxon>Pseudomonadota</taxon>
        <taxon>Betaproteobacteria</taxon>
        <taxon>Neisseriales</taxon>
        <taxon>Aquaspirillaceae</taxon>
        <taxon>Laribacter</taxon>
    </lineage>
</organism>
<reference evidence="2" key="1">
    <citation type="submission" date="2017-06" db="EMBL/GenBank/DDBJ databases">
        <title>Whole genome sequence of Laribacter hongkongensis LHGZ1.</title>
        <authorList>
            <person name="Chen D."/>
            <person name="Wu H."/>
            <person name="Chen J."/>
        </authorList>
    </citation>
    <scope>NUCLEOTIDE SEQUENCE [LARGE SCALE GENOMIC DNA]</scope>
    <source>
        <strain evidence="2">LHGZ1</strain>
    </source>
</reference>
<dbReference type="InterPro" id="IPR027961">
    <property type="entry name" value="DUF4442"/>
</dbReference>